<protein>
    <submittedName>
        <fullName evidence="1">Uncharacterized protein</fullName>
    </submittedName>
</protein>
<dbReference type="InParanoid" id="A0A2T3A6X3"/>
<dbReference type="Proteomes" id="UP000241462">
    <property type="component" value="Unassembled WGS sequence"/>
</dbReference>
<keyword evidence="2" id="KW-1185">Reference proteome</keyword>
<dbReference type="EMBL" id="KZ678451">
    <property type="protein sequence ID" value="PSR83990.1"/>
    <property type="molecule type" value="Genomic_DNA"/>
</dbReference>
<organism evidence="1 2">
    <name type="scientific">Coniella lustricola</name>
    <dbReference type="NCBI Taxonomy" id="2025994"/>
    <lineage>
        <taxon>Eukaryota</taxon>
        <taxon>Fungi</taxon>
        <taxon>Dikarya</taxon>
        <taxon>Ascomycota</taxon>
        <taxon>Pezizomycotina</taxon>
        <taxon>Sordariomycetes</taxon>
        <taxon>Sordariomycetidae</taxon>
        <taxon>Diaporthales</taxon>
        <taxon>Schizoparmaceae</taxon>
        <taxon>Coniella</taxon>
    </lineage>
</organism>
<reference evidence="1 2" key="1">
    <citation type="journal article" date="2018" name="Mycol. Prog.">
        <title>Coniella lustricola, a new species from submerged detritus.</title>
        <authorList>
            <person name="Raudabaugh D.B."/>
            <person name="Iturriaga T."/>
            <person name="Carver A."/>
            <person name="Mondo S."/>
            <person name="Pangilinan J."/>
            <person name="Lipzen A."/>
            <person name="He G."/>
            <person name="Amirebrahimi M."/>
            <person name="Grigoriev I.V."/>
            <person name="Miller A.N."/>
        </authorList>
    </citation>
    <scope>NUCLEOTIDE SEQUENCE [LARGE SCALE GENOMIC DNA]</scope>
    <source>
        <strain evidence="1 2">B22-T-1</strain>
    </source>
</reference>
<name>A0A2T3A6X3_9PEZI</name>
<sequence>MLTPTQSHARDQLSMNELYRQLPGFVVAGPGVKNIYSVLPLSASGLPWCLVFLASTAADTDTEWKCGVCRTSNIYLRTDAASDVRLHPNFHADDSAVPRYGGALLDDECGVGHCWNGRQARSSFLLNSPLPPSLLPAPAHHKSHKAAFIESSFPIQLHN</sequence>
<evidence type="ECO:0000313" key="1">
    <source>
        <dbReference type="EMBL" id="PSR83990.1"/>
    </source>
</evidence>
<gene>
    <name evidence="1" type="ORF">BD289DRAFT_274548</name>
</gene>
<accession>A0A2T3A6X3</accession>
<proteinExistence type="predicted"/>
<dbReference type="AlphaFoldDB" id="A0A2T3A6X3"/>
<evidence type="ECO:0000313" key="2">
    <source>
        <dbReference type="Proteomes" id="UP000241462"/>
    </source>
</evidence>